<dbReference type="Gene3D" id="3.10.180.10">
    <property type="entry name" value="2,3-Dihydroxybiphenyl 1,2-Dioxygenase, domain 1"/>
    <property type="match status" value="2"/>
</dbReference>
<reference evidence="2 3" key="1">
    <citation type="submission" date="2018-06" db="EMBL/GenBank/DDBJ databases">
        <title>Genomic Encyclopedia of Type Strains, Phase IV (KMG-IV): sequencing the most valuable type-strain genomes for metagenomic binning, comparative biology and taxonomic classification.</title>
        <authorList>
            <person name="Goeker M."/>
        </authorList>
    </citation>
    <scope>NUCLEOTIDE SEQUENCE [LARGE SCALE GENOMIC DNA]</scope>
    <source>
        <strain evidence="2 3">DSM 25619</strain>
    </source>
</reference>
<protein>
    <submittedName>
        <fullName evidence="2">Catechol 2,3-dioxygenase</fullName>
    </submittedName>
</protein>
<dbReference type="InterPro" id="IPR037523">
    <property type="entry name" value="VOC_core"/>
</dbReference>
<sequence length="268" mass="29868">MSKLPFAVTRPAYVERVGLKSRDAETLAQYYEEIVGLREMARRGSSIVLGAGGRELLEIEQSSALKQDDPRSAGLFHTAFLLPERADLARWIRRAIDKQLPVAGASDHAVSEAVYLTDPDGNGIEIYTDRAPDTWQWNGDQVHMVTDAMDVNGLLQELNNAPSEWTKAPEGTVVGHVHLRVGQIQPADDWWHDELAFDTVAKYGSKAVFLSSGGYHHHIANNIWQSNSAGKRDLDRSGLSFVQINDTRDVKTRVVDDPWGNEIRINKV</sequence>
<organism evidence="2 3">
    <name type="scientific">Pseudochrobactrum asaccharolyticum</name>
    <dbReference type="NCBI Taxonomy" id="354351"/>
    <lineage>
        <taxon>Bacteria</taxon>
        <taxon>Pseudomonadati</taxon>
        <taxon>Pseudomonadota</taxon>
        <taxon>Alphaproteobacteria</taxon>
        <taxon>Hyphomicrobiales</taxon>
        <taxon>Brucellaceae</taxon>
        <taxon>Pseudochrobactrum</taxon>
    </lineage>
</organism>
<dbReference type="SUPFAM" id="SSF54593">
    <property type="entry name" value="Glyoxalase/Bleomycin resistance protein/Dihydroxybiphenyl dioxygenase"/>
    <property type="match status" value="2"/>
</dbReference>
<gene>
    <name evidence="2" type="ORF">DFR47_104487</name>
</gene>
<dbReference type="Proteomes" id="UP000252893">
    <property type="component" value="Unassembled WGS sequence"/>
</dbReference>
<keyword evidence="2" id="KW-0560">Oxidoreductase</keyword>
<feature type="domain" description="VOC" evidence="1">
    <location>
        <begin position="10"/>
        <end position="129"/>
    </location>
</feature>
<keyword evidence="2" id="KW-0223">Dioxygenase</keyword>
<dbReference type="InterPro" id="IPR004360">
    <property type="entry name" value="Glyas_Fos-R_dOase_dom"/>
</dbReference>
<evidence type="ECO:0000259" key="1">
    <source>
        <dbReference type="PROSITE" id="PS51819"/>
    </source>
</evidence>
<dbReference type="GO" id="GO:0051213">
    <property type="term" value="F:dioxygenase activity"/>
    <property type="evidence" value="ECO:0007669"/>
    <property type="project" value="UniProtKB-KW"/>
</dbReference>
<proteinExistence type="predicted"/>
<dbReference type="PANTHER" id="PTHR43279:SF1">
    <property type="entry name" value="CATECHOL-2,3-DIOXYGENASE"/>
    <property type="match status" value="1"/>
</dbReference>
<accession>A0A366E0Z9</accession>
<evidence type="ECO:0000313" key="3">
    <source>
        <dbReference type="Proteomes" id="UP000252893"/>
    </source>
</evidence>
<dbReference type="RefSeq" id="WP_113944941.1">
    <property type="nucleotide sequence ID" value="NZ_JBHEEG010000001.1"/>
</dbReference>
<dbReference type="PROSITE" id="PS51819">
    <property type="entry name" value="VOC"/>
    <property type="match status" value="1"/>
</dbReference>
<name>A0A366E0Z9_9HYPH</name>
<dbReference type="InterPro" id="IPR029068">
    <property type="entry name" value="Glyas_Bleomycin-R_OHBP_Dase"/>
</dbReference>
<dbReference type="AlphaFoldDB" id="A0A366E0Z9"/>
<dbReference type="Pfam" id="PF00903">
    <property type="entry name" value="Glyoxalase"/>
    <property type="match status" value="1"/>
</dbReference>
<dbReference type="OrthoDB" id="9792626at2"/>
<evidence type="ECO:0000313" key="2">
    <source>
        <dbReference type="EMBL" id="RBO95118.1"/>
    </source>
</evidence>
<comment type="caution">
    <text evidence="2">The sequence shown here is derived from an EMBL/GenBank/DDBJ whole genome shotgun (WGS) entry which is preliminary data.</text>
</comment>
<dbReference type="PANTHER" id="PTHR43279">
    <property type="entry name" value="CATECHOL-2,3-DIOXYGENASE"/>
    <property type="match status" value="1"/>
</dbReference>
<keyword evidence="3" id="KW-1185">Reference proteome</keyword>
<dbReference type="EMBL" id="QNRH01000004">
    <property type="protein sequence ID" value="RBO95118.1"/>
    <property type="molecule type" value="Genomic_DNA"/>
</dbReference>